<dbReference type="STRING" id="1168289.GCA_000259075_01944"/>
<dbReference type="InterPro" id="IPR011604">
    <property type="entry name" value="PDDEXK-like_dom_sf"/>
</dbReference>
<evidence type="ECO:0000313" key="3">
    <source>
        <dbReference type="Proteomes" id="UP000252733"/>
    </source>
</evidence>
<dbReference type="RefSeq" id="WP_106154791.1">
    <property type="nucleotide sequence ID" value="NZ_PVTS01000030.1"/>
</dbReference>
<comment type="caution">
    <text evidence="2">The sequence shown here is derived from an EMBL/GenBank/DDBJ whole genome shotgun (WGS) entry which is preliminary data.</text>
</comment>
<dbReference type="Proteomes" id="UP000252733">
    <property type="component" value="Unassembled WGS sequence"/>
</dbReference>
<dbReference type="InterPro" id="IPR038726">
    <property type="entry name" value="PDDEXK_AddAB-type"/>
</dbReference>
<sequence>MRFFLEQLADYHLQKYLTDISEFCFVFPSRRAGVFFRQYLNDKTPKPVFSPEIITINDLFGKLEPRPVSDNISLIFKLYDSYREVMDKDIALDDFIPWGEMCLADFDDIDKYLADPEQLFRNLADQKALDDDFSHLDDDQVEAIRTFWSSFDPEKLSRLQKSFLEVWEKMPELYRHFNERLDRDNEAYEGKMFRLTAQKIQDKTVGEVPYKHIVFAGLNALNNCEKRLLNYLKIKGTAAFFWDYPQWIMEAPVQSSDQGLIRGEHEAARFIKNNILDFPMPADWDNPQHEGPEKITIATAANDLGQTQIAAEFLKKITVQNNPNPTAEDAPQAKTALVLADEALMLPAIHAIPETWDKINVTLGYPLKNTPAYGLVETLMTLQQSMRTTRQGKTWFYHRHLLGLLRHQYITTIMGKEGRQLVNKLIAANQVFIEKSNIPPHELTDRLLKKTNTTEDLTEYLKNVLQMVYQHLKKNPETALEREFVYHLYLTIKRLGEILSAQTEKVTPETWHRLFRKLADFQTVPFRGEPLSGLQVMGILETRVLDFDNLVILSMNEGIFPHTAPPNSFIPYNLRKGFGLPTIDNQDSIFAYYFYRLIHRAKNVTLAWASSDAKGQAGEMSRFLHQLYYEYPGIVQNDTYIQNVGTKIAPEIFSEKNEEVKQQLSEYRKEGTRSLSPSALSTYIECPLRFYFKYLAGAKEAEDISEELDPRIFGNLFHQTVEALYQPFLNQVVTPEIINEIAKPEKIAKTLERIFAKNVPFIRQDKSVFVDLQGKNSLVFEVLMRYLTGFFRNEKQSAPFTIKGLETNIHMNFTTPSGKNISLGGNIDRLDEKEGITRVIDYKTGQGDNKISKFEELFDTTKHSKNKATFQTLLYSLMVENSGVPPEQIQPGVVWMRKLFTDTDTSLWLQQGRQQKSPITLGLAKDEYQDGLGQLLDELFDEKIPFRQTPHEKNCEYCVYREICLK</sequence>
<evidence type="ECO:0000259" key="1">
    <source>
        <dbReference type="Pfam" id="PF12705"/>
    </source>
</evidence>
<name>A0A2T0WQ90_9BACT</name>
<organism evidence="2 3">
    <name type="scientific">Marinilabilia salmonicolor</name>
    <dbReference type="NCBI Taxonomy" id="989"/>
    <lineage>
        <taxon>Bacteria</taxon>
        <taxon>Pseudomonadati</taxon>
        <taxon>Bacteroidota</taxon>
        <taxon>Bacteroidia</taxon>
        <taxon>Marinilabiliales</taxon>
        <taxon>Marinilabiliaceae</taxon>
        <taxon>Marinilabilia</taxon>
    </lineage>
</organism>
<dbReference type="EMBL" id="QPIZ01000035">
    <property type="protein sequence ID" value="RCW28850.1"/>
    <property type="molecule type" value="Genomic_DNA"/>
</dbReference>
<gene>
    <name evidence="2" type="ORF">DFO77_13533</name>
</gene>
<accession>A0A2T0WQ90</accession>
<protein>
    <submittedName>
        <fullName evidence="2">PD-(D/E)XK nuclease superfamily protein</fullName>
    </submittedName>
</protein>
<dbReference type="AlphaFoldDB" id="A0A2T0WQ90"/>
<evidence type="ECO:0000313" key="2">
    <source>
        <dbReference type="EMBL" id="RCW28850.1"/>
    </source>
</evidence>
<dbReference type="Gene3D" id="3.90.320.10">
    <property type="match status" value="1"/>
</dbReference>
<dbReference type="InterPro" id="IPR027417">
    <property type="entry name" value="P-loop_NTPase"/>
</dbReference>
<dbReference type="SUPFAM" id="SSF52540">
    <property type="entry name" value="P-loop containing nucleoside triphosphate hydrolases"/>
    <property type="match status" value="1"/>
</dbReference>
<dbReference type="SUPFAM" id="SSF52980">
    <property type="entry name" value="Restriction endonuclease-like"/>
    <property type="match status" value="1"/>
</dbReference>
<keyword evidence="3" id="KW-1185">Reference proteome</keyword>
<dbReference type="Pfam" id="PF12705">
    <property type="entry name" value="PDDEXK_1"/>
    <property type="match status" value="1"/>
</dbReference>
<dbReference type="OrthoDB" id="9762792at2"/>
<proteinExistence type="predicted"/>
<feature type="domain" description="PD-(D/E)XK endonuclease-like" evidence="1">
    <location>
        <begin position="674"/>
        <end position="964"/>
    </location>
</feature>
<dbReference type="InterPro" id="IPR011335">
    <property type="entry name" value="Restrct_endonuc-II-like"/>
</dbReference>
<reference evidence="2 3" key="1">
    <citation type="submission" date="2018-07" db="EMBL/GenBank/DDBJ databases">
        <title>Freshwater and sediment microbial communities from various areas in North America, analyzing microbe dynamics in response to fracking.</title>
        <authorList>
            <person name="Lamendella R."/>
        </authorList>
    </citation>
    <scope>NUCLEOTIDE SEQUENCE [LARGE SCALE GENOMIC DNA]</scope>
    <source>
        <strain evidence="2 3">160A</strain>
    </source>
</reference>